<reference evidence="1 2" key="1">
    <citation type="journal article" date="2021" name="Hortic Res">
        <title>High-quality reference genome and annotation aids understanding of berry development for evergreen blueberry (Vaccinium darrowii).</title>
        <authorList>
            <person name="Yu J."/>
            <person name="Hulse-Kemp A.M."/>
            <person name="Babiker E."/>
            <person name="Staton M."/>
        </authorList>
    </citation>
    <scope>NUCLEOTIDE SEQUENCE [LARGE SCALE GENOMIC DNA]</scope>
    <source>
        <strain evidence="2">cv. NJ 8807/NJ 8810</strain>
        <tissue evidence="1">Young leaf</tissue>
    </source>
</reference>
<evidence type="ECO:0000313" key="2">
    <source>
        <dbReference type="Proteomes" id="UP000828048"/>
    </source>
</evidence>
<gene>
    <name evidence="1" type="ORF">Vadar_005975</name>
</gene>
<comment type="caution">
    <text evidence="1">The sequence shown here is derived from an EMBL/GenBank/DDBJ whole genome shotgun (WGS) entry which is preliminary data.</text>
</comment>
<keyword evidence="2" id="KW-1185">Reference proteome</keyword>
<accession>A0ACB7ZIU6</accession>
<dbReference type="Proteomes" id="UP000828048">
    <property type="component" value="Chromosome 9"/>
</dbReference>
<proteinExistence type="predicted"/>
<organism evidence="1 2">
    <name type="scientific">Vaccinium darrowii</name>
    <dbReference type="NCBI Taxonomy" id="229202"/>
    <lineage>
        <taxon>Eukaryota</taxon>
        <taxon>Viridiplantae</taxon>
        <taxon>Streptophyta</taxon>
        <taxon>Embryophyta</taxon>
        <taxon>Tracheophyta</taxon>
        <taxon>Spermatophyta</taxon>
        <taxon>Magnoliopsida</taxon>
        <taxon>eudicotyledons</taxon>
        <taxon>Gunneridae</taxon>
        <taxon>Pentapetalae</taxon>
        <taxon>asterids</taxon>
        <taxon>Ericales</taxon>
        <taxon>Ericaceae</taxon>
        <taxon>Vaccinioideae</taxon>
        <taxon>Vaccinieae</taxon>
        <taxon>Vaccinium</taxon>
    </lineage>
</organism>
<protein>
    <submittedName>
        <fullName evidence="1">Uncharacterized protein</fullName>
    </submittedName>
</protein>
<evidence type="ECO:0000313" key="1">
    <source>
        <dbReference type="EMBL" id="KAH7865389.1"/>
    </source>
</evidence>
<name>A0ACB7ZIU6_9ERIC</name>
<sequence>MVEVEWWKLHWATWDLRGVILFSLFLQTILIYLAPLRKRVSTAWLTTPLWLAYLLADMTAIYGVGLISKSQGETTRGPFANPRYPTLLAFWAPFLLVHLGGPDTITAFALEDNELWLRHSFGLVSQGLFVAYAFFQSFPNHKFWLPTLLIFVSGVIKYTERTRAFYLASSRKFKASLLAKPDPGPNYVKLMDEMKSNPRLKKIEWAPESTRVIRSRIEEDSKKLPDLKVVQVAHQYFSVFNGLIAGSIFSFRERNLTRDFFLKRTARDAFKVVEVELNFFYEILYTKAKVVHGMVGYLLRILSSCLNFATIVIFYFIDKKEFEKFDVGISYSLLLGAIALDLTAWVMILHSDWIVVTLTKSNNPNWFIEILKRLLKVEKGRPKTPGKPRCFSLGIMKIIRRRWSKSVSAYNLLNCCMHPRAKWLEATIDIFGLTNMLDGMEYVETVKFTTDLRNLIFKELKMKSELADTLEIAKEIFLARGDWILKFESRKDLRRWIKEVDFDESLILWHIATDLCYYTNEVNENVNDGGNPMNLATMNSFSEDIKDYCKLSKLLSDYMLYLLIMQSTMLSDVAGIGQTRFRDTCAKAKRFFREKEIMKEEKICSLGISNFGKCFCGNVSDCCNKCSSKWEKEQDKLQKQACEAILAVDTSVEPFAVKRDRSKSVLFDACMLAKELKTLERWSMWEIISKVWVELLCYAACHCKANTHVAQLNKGGQLLTLVWLLMAHLGLGDHFQIREGHARAKLIVKK</sequence>
<dbReference type="EMBL" id="CM037159">
    <property type="protein sequence ID" value="KAH7865389.1"/>
    <property type="molecule type" value="Genomic_DNA"/>
</dbReference>